<feature type="transmembrane region" description="Helical" evidence="12">
    <location>
        <begin position="6"/>
        <end position="27"/>
    </location>
</feature>
<dbReference type="GO" id="GO:0005886">
    <property type="term" value="C:plasma membrane"/>
    <property type="evidence" value="ECO:0007669"/>
    <property type="project" value="UniProtKB-SubCell"/>
</dbReference>
<keyword evidence="17" id="KW-1185">Reference proteome</keyword>
<dbReference type="FunFam" id="3.30.70.270:FF:000001">
    <property type="entry name" value="Diguanylate cyclase domain protein"/>
    <property type="match status" value="1"/>
</dbReference>
<dbReference type="SMART" id="SM00091">
    <property type="entry name" value="PAS"/>
    <property type="match status" value="1"/>
</dbReference>
<dbReference type="InterPro" id="IPR000014">
    <property type="entry name" value="PAS"/>
</dbReference>
<evidence type="ECO:0000313" key="16">
    <source>
        <dbReference type="EMBL" id="PWI32560.1"/>
    </source>
</evidence>
<dbReference type="InterPro" id="IPR000700">
    <property type="entry name" value="PAS-assoc_C"/>
</dbReference>
<protein>
    <recommendedName>
        <fullName evidence="3">diguanylate cyclase</fullName>
        <ecNumber evidence="3">2.7.7.65</ecNumber>
    </recommendedName>
</protein>
<dbReference type="SUPFAM" id="SSF55785">
    <property type="entry name" value="PYP-like sensor domain (PAS domain)"/>
    <property type="match status" value="1"/>
</dbReference>
<dbReference type="EC" id="2.7.7.65" evidence="3"/>
<keyword evidence="7" id="KW-0418">Kinase</keyword>
<evidence type="ECO:0000259" key="15">
    <source>
        <dbReference type="PROSITE" id="PS50887"/>
    </source>
</evidence>
<dbReference type="PROSITE" id="PS50887">
    <property type="entry name" value="GGDEF"/>
    <property type="match status" value="1"/>
</dbReference>
<dbReference type="CDD" id="cd01949">
    <property type="entry name" value="GGDEF"/>
    <property type="match status" value="1"/>
</dbReference>
<feature type="domain" description="GGDEF" evidence="15">
    <location>
        <begin position="503"/>
        <end position="636"/>
    </location>
</feature>
<dbReference type="InterPro" id="IPR043128">
    <property type="entry name" value="Rev_trsase/Diguanyl_cyclase"/>
</dbReference>
<dbReference type="InterPro" id="IPR029151">
    <property type="entry name" value="Sensor-like_sf"/>
</dbReference>
<feature type="coiled-coil region" evidence="11">
    <location>
        <begin position="332"/>
        <end position="359"/>
    </location>
</feature>
<dbReference type="GO" id="GO:0052621">
    <property type="term" value="F:diguanylate cyclase activity"/>
    <property type="evidence" value="ECO:0007669"/>
    <property type="project" value="UniProtKB-EC"/>
</dbReference>
<dbReference type="GO" id="GO:0005524">
    <property type="term" value="F:ATP binding"/>
    <property type="evidence" value="ECO:0007669"/>
    <property type="project" value="UniProtKB-KW"/>
</dbReference>
<feature type="transmembrane region" description="Helical" evidence="12">
    <location>
        <begin position="306"/>
        <end position="327"/>
    </location>
</feature>
<dbReference type="PROSITE" id="PS50112">
    <property type="entry name" value="PAS"/>
    <property type="match status" value="1"/>
</dbReference>
<dbReference type="InterPro" id="IPR029787">
    <property type="entry name" value="Nucleotide_cyclase"/>
</dbReference>
<dbReference type="Gene3D" id="3.30.70.270">
    <property type="match status" value="1"/>
</dbReference>
<evidence type="ECO:0000259" key="14">
    <source>
        <dbReference type="PROSITE" id="PS50113"/>
    </source>
</evidence>
<dbReference type="AlphaFoldDB" id="A0A2U3B6Z3"/>
<keyword evidence="12" id="KW-1133">Transmembrane helix</keyword>
<dbReference type="SUPFAM" id="SSF55073">
    <property type="entry name" value="Nucleotide cyclase"/>
    <property type="match status" value="1"/>
</dbReference>
<dbReference type="PROSITE" id="PS50113">
    <property type="entry name" value="PAC"/>
    <property type="match status" value="1"/>
</dbReference>
<evidence type="ECO:0000256" key="11">
    <source>
        <dbReference type="SAM" id="Coils"/>
    </source>
</evidence>
<evidence type="ECO:0000256" key="7">
    <source>
        <dbReference type="ARBA" id="ARBA00022777"/>
    </source>
</evidence>
<sequence length="641" mass="74442">MLLQRGLIKLILILTSFGFLVVATEFVTHRFVFSGQMEEIALINAVKRTKERENIFSEFFTRSENTLISIKENEKFSQFIEGTLSVKHDVELLALSLVKSQNDIMKIRYIDESGMEIIRAERAQLDEPTIVVPEARLQNKSHRYFYSQSIIRPANQIWFSDLDLNMEHGKVEVPYKATLRAVMPLSYQDQFKGILIINYFMQPLFDDLTNAPLYNMILADSDGEVLIHYDSDRNWSRYTGRENLSADIPNLSNIVQNETYRSPTFFSRQLDLPLKQRLILILSLNNKYLSFQESLSQKYLKYSEGVTLFITVIFGLFFSVFLNRFFVDYESRGNYINELEKLNRRIKNLLQKNKAYMEMASDGIHVLDKQGNVVAFSYSFASMLGYTEEEAARLNVRDWDALVPPDQFTERMRSCTYNPQKFETKHRCKDGSILDVEINCKWITTADGDFFYASSRDITQRKRMEQELYHRATTDSLTRLLRRRAFFEQLSEELERCHRQENYAVSVIILDLDHFKAVNDTYGHSRGDKVLKNIANVLRDEIRQVDVAARLGGEEFALLLSGTNEDMAVHFTNRIRARVADLSLMHKEREITCTVSIGVTQINQHDSNVEEILERADQALYRAKALGRNRVEVYGKEALPA</sequence>
<dbReference type="RefSeq" id="WP_109320346.1">
    <property type="nucleotide sequence ID" value="NZ_QFWT01000008.1"/>
</dbReference>
<evidence type="ECO:0000256" key="2">
    <source>
        <dbReference type="ARBA" id="ARBA00004533"/>
    </source>
</evidence>
<dbReference type="Gene3D" id="3.30.450.20">
    <property type="entry name" value="PAS domain"/>
    <property type="match status" value="2"/>
</dbReference>
<dbReference type="PANTHER" id="PTHR45138:SF9">
    <property type="entry name" value="DIGUANYLATE CYCLASE DGCM-RELATED"/>
    <property type="match status" value="1"/>
</dbReference>
<evidence type="ECO:0000259" key="13">
    <source>
        <dbReference type="PROSITE" id="PS50112"/>
    </source>
</evidence>
<evidence type="ECO:0000256" key="10">
    <source>
        <dbReference type="ARBA" id="ARBA00034247"/>
    </source>
</evidence>
<dbReference type="Pfam" id="PF00990">
    <property type="entry name" value="GGDEF"/>
    <property type="match status" value="1"/>
</dbReference>
<dbReference type="GO" id="GO:0016301">
    <property type="term" value="F:kinase activity"/>
    <property type="evidence" value="ECO:0007669"/>
    <property type="project" value="UniProtKB-KW"/>
</dbReference>
<keyword evidence="6" id="KW-0547">Nucleotide-binding</keyword>
<keyword evidence="9" id="KW-0902">Two-component regulatory system</keyword>
<dbReference type="SMART" id="SM00267">
    <property type="entry name" value="GGDEF"/>
    <property type="match status" value="1"/>
</dbReference>
<dbReference type="InterPro" id="IPR000160">
    <property type="entry name" value="GGDEF_dom"/>
</dbReference>
<evidence type="ECO:0000313" key="17">
    <source>
        <dbReference type="Proteomes" id="UP000245362"/>
    </source>
</evidence>
<comment type="cofactor">
    <cofactor evidence="1">
        <name>Mg(2+)</name>
        <dbReference type="ChEBI" id="CHEBI:18420"/>
    </cofactor>
</comment>
<keyword evidence="5" id="KW-0808">Transferase</keyword>
<evidence type="ECO:0000256" key="12">
    <source>
        <dbReference type="SAM" id="Phobius"/>
    </source>
</evidence>
<keyword evidence="12" id="KW-0472">Membrane</keyword>
<evidence type="ECO:0000256" key="4">
    <source>
        <dbReference type="ARBA" id="ARBA00022553"/>
    </source>
</evidence>
<name>A0A2U3B6Z3_9VIBR</name>
<comment type="subcellular location">
    <subcellularLocation>
        <location evidence="2">Cell inner membrane</location>
    </subcellularLocation>
</comment>
<comment type="caution">
    <text evidence="16">The sequence shown here is derived from an EMBL/GenBank/DDBJ whole genome shotgun (WGS) entry which is preliminary data.</text>
</comment>
<evidence type="ECO:0000256" key="1">
    <source>
        <dbReference type="ARBA" id="ARBA00001946"/>
    </source>
</evidence>
<feature type="domain" description="PAC" evidence="14">
    <location>
        <begin position="420"/>
        <end position="470"/>
    </location>
</feature>
<evidence type="ECO:0000256" key="5">
    <source>
        <dbReference type="ARBA" id="ARBA00022679"/>
    </source>
</evidence>
<dbReference type="NCBIfam" id="TIGR00229">
    <property type="entry name" value="sensory_box"/>
    <property type="match status" value="1"/>
</dbReference>
<dbReference type="GO" id="GO:0000160">
    <property type="term" value="P:phosphorelay signal transduction system"/>
    <property type="evidence" value="ECO:0007669"/>
    <property type="project" value="UniProtKB-KW"/>
</dbReference>
<keyword evidence="8" id="KW-0067">ATP-binding</keyword>
<dbReference type="Pfam" id="PF13426">
    <property type="entry name" value="PAS_9"/>
    <property type="match status" value="1"/>
</dbReference>
<dbReference type="Proteomes" id="UP000245362">
    <property type="component" value="Unassembled WGS sequence"/>
</dbReference>
<organism evidence="16 17">
    <name type="scientific">Vibrio albus</name>
    <dbReference type="NCBI Taxonomy" id="2200953"/>
    <lineage>
        <taxon>Bacteria</taxon>
        <taxon>Pseudomonadati</taxon>
        <taxon>Pseudomonadota</taxon>
        <taxon>Gammaproteobacteria</taxon>
        <taxon>Vibrionales</taxon>
        <taxon>Vibrionaceae</taxon>
        <taxon>Vibrio</taxon>
    </lineage>
</organism>
<proteinExistence type="predicted"/>
<comment type="catalytic activity">
    <reaction evidence="10">
        <text>2 GTP = 3',3'-c-di-GMP + 2 diphosphate</text>
        <dbReference type="Rhea" id="RHEA:24898"/>
        <dbReference type="ChEBI" id="CHEBI:33019"/>
        <dbReference type="ChEBI" id="CHEBI:37565"/>
        <dbReference type="ChEBI" id="CHEBI:58805"/>
        <dbReference type="EC" id="2.7.7.65"/>
    </reaction>
</comment>
<dbReference type="SUPFAM" id="SSF103190">
    <property type="entry name" value="Sensory domain-like"/>
    <property type="match status" value="1"/>
</dbReference>
<dbReference type="CDD" id="cd00130">
    <property type="entry name" value="PAS"/>
    <property type="match status" value="1"/>
</dbReference>
<evidence type="ECO:0000256" key="6">
    <source>
        <dbReference type="ARBA" id="ARBA00022741"/>
    </source>
</evidence>
<evidence type="ECO:0000256" key="8">
    <source>
        <dbReference type="ARBA" id="ARBA00022840"/>
    </source>
</evidence>
<gene>
    <name evidence="16" type="ORF">DI392_14135</name>
</gene>
<feature type="domain" description="PAS" evidence="13">
    <location>
        <begin position="357"/>
        <end position="390"/>
    </location>
</feature>
<dbReference type="InterPro" id="IPR035965">
    <property type="entry name" value="PAS-like_dom_sf"/>
</dbReference>
<accession>A0A2U3B6Z3</accession>
<dbReference type="Pfam" id="PF21623">
    <property type="entry name" value="HK_sensor_dom_bact"/>
    <property type="match status" value="1"/>
</dbReference>
<dbReference type="EMBL" id="QFWT01000008">
    <property type="protein sequence ID" value="PWI32560.1"/>
    <property type="molecule type" value="Genomic_DNA"/>
</dbReference>
<dbReference type="InterPro" id="IPR048760">
    <property type="entry name" value="VP0354-like_sensor_dom"/>
</dbReference>
<dbReference type="NCBIfam" id="TIGR00254">
    <property type="entry name" value="GGDEF"/>
    <property type="match status" value="1"/>
</dbReference>
<dbReference type="InterPro" id="IPR050469">
    <property type="entry name" value="Diguanylate_Cyclase"/>
</dbReference>
<dbReference type="PANTHER" id="PTHR45138">
    <property type="entry name" value="REGULATORY COMPONENTS OF SENSORY TRANSDUCTION SYSTEM"/>
    <property type="match status" value="1"/>
</dbReference>
<dbReference type="OrthoDB" id="73375at2"/>
<evidence type="ECO:0000256" key="3">
    <source>
        <dbReference type="ARBA" id="ARBA00012528"/>
    </source>
</evidence>
<keyword evidence="12" id="KW-0812">Transmembrane</keyword>
<keyword evidence="4" id="KW-0597">Phosphoprotein</keyword>
<reference evidence="16 17" key="1">
    <citation type="submission" date="2018-05" db="EMBL/GenBank/DDBJ databases">
        <title>Vibrio limimaris sp. nov., isolated from marine sediment.</title>
        <authorList>
            <person name="Li C.-M."/>
        </authorList>
    </citation>
    <scope>NUCLEOTIDE SEQUENCE [LARGE SCALE GENOMIC DNA]</scope>
    <source>
        <strain evidence="16 17">E4404</strain>
    </source>
</reference>
<evidence type="ECO:0000256" key="9">
    <source>
        <dbReference type="ARBA" id="ARBA00023012"/>
    </source>
</evidence>
<keyword evidence="11" id="KW-0175">Coiled coil</keyword>